<gene>
    <name evidence="2" type="ORF">BJ322DRAFT_188440</name>
</gene>
<dbReference type="EMBL" id="WIUZ02000011">
    <property type="protein sequence ID" value="KAF9782993.1"/>
    <property type="molecule type" value="Genomic_DNA"/>
</dbReference>
<feature type="region of interest" description="Disordered" evidence="1">
    <location>
        <begin position="15"/>
        <end position="41"/>
    </location>
</feature>
<dbReference type="OrthoDB" id="2422225at2759"/>
<reference evidence="2" key="2">
    <citation type="submission" date="2020-11" db="EMBL/GenBank/DDBJ databases">
        <authorList>
            <consortium name="DOE Joint Genome Institute"/>
            <person name="Kuo A."/>
            <person name="Miyauchi S."/>
            <person name="Kiss E."/>
            <person name="Drula E."/>
            <person name="Kohler A."/>
            <person name="Sanchez-Garcia M."/>
            <person name="Andreopoulos B."/>
            <person name="Barry K.W."/>
            <person name="Bonito G."/>
            <person name="Buee M."/>
            <person name="Carver A."/>
            <person name="Chen C."/>
            <person name="Cichocki N."/>
            <person name="Clum A."/>
            <person name="Culley D."/>
            <person name="Crous P.W."/>
            <person name="Fauchery L."/>
            <person name="Girlanda M."/>
            <person name="Hayes R."/>
            <person name="Keri Z."/>
            <person name="Labutti K."/>
            <person name="Lipzen A."/>
            <person name="Lombard V."/>
            <person name="Magnuson J."/>
            <person name="Maillard F."/>
            <person name="Morin E."/>
            <person name="Murat C."/>
            <person name="Nolan M."/>
            <person name="Ohm R."/>
            <person name="Pangilinan J."/>
            <person name="Pereira M."/>
            <person name="Perotto S."/>
            <person name="Peter M."/>
            <person name="Riley R."/>
            <person name="Sitrit Y."/>
            <person name="Stielow B."/>
            <person name="Szollosi G."/>
            <person name="Zifcakova L."/>
            <person name="Stursova M."/>
            <person name="Spatafora J.W."/>
            <person name="Tedersoo L."/>
            <person name="Vaario L.-M."/>
            <person name="Yamada A."/>
            <person name="Yan M."/>
            <person name="Wang P."/>
            <person name="Xu J."/>
            <person name="Bruns T."/>
            <person name="Baldrian P."/>
            <person name="Vilgalys R."/>
            <person name="Henrissat B."/>
            <person name="Grigoriev I.V."/>
            <person name="Hibbett D."/>
            <person name="Nagy L.G."/>
            <person name="Martin F.M."/>
        </authorList>
    </citation>
    <scope>NUCLEOTIDE SEQUENCE</scope>
    <source>
        <strain evidence="2">UH-Tt-Lm1</strain>
    </source>
</reference>
<dbReference type="Proteomes" id="UP000736335">
    <property type="component" value="Unassembled WGS sequence"/>
</dbReference>
<organism evidence="2 3">
    <name type="scientific">Thelephora terrestris</name>
    <dbReference type="NCBI Taxonomy" id="56493"/>
    <lineage>
        <taxon>Eukaryota</taxon>
        <taxon>Fungi</taxon>
        <taxon>Dikarya</taxon>
        <taxon>Basidiomycota</taxon>
        <taxon>Agaricomycotina</taxon>
        <taxon>Agaricomycetes</taxon>
        <taxon>Thelephorales</taxon>
        <taxon>Thelephoraceae</taxon>
        <taxon>Thelephora</taxon>
    </lineage>
</organism>
<proteinExistence type="predicted"/>
<reference evidence="2" key="1">
    <citation type="journal article" date="2020" name="Nat. Commun.">
        <title>Large-scale genome sequencing of mycorrhizal fungi provides insights into the early evolution of symbiotic traits.</title>
        <authorList>
            <person name="Miyauchi S."/>
            <person name="Kiss E."/>
            <person name="Kuo A."/>
            <person name="Drula E."/>
            <person name="Kohler A."/>
            <person name="Sanchez-Garcia M."/>
            <person name="Morin E."/>
            <person name="Andreopoulos B."/>
            <person name="Barry K.W."/>
            <person name="Bonito G."/>
            <person name="Buee M."/>
            <person name="Carver A."/>
            <person name="Chen C."/>
            <person name="Cichocki N."/>
            <person name="Clum A."/>
            <person name="Culley D."/>
            <person name="Crous P.W."/>
            <person name="Fauchery L."/>
            <person name="Girlanda M."/>
            <person name="Hayes R.D."/>
            <person name="Keri Z."/>
            <person name="LaButti K."/>
            <person name="Lipzen A."/>
            <person name="Lombard V."/>
            <person name="Magnuson J."/>
            <person name="Maillard F."/>
            <person name="Murat C."/>
            <person name="Nolan M."/>
            <person name="Ohm R.A."/>
            <person name="Pangilinan J."/>
            <person name="Pereira M.F."/>
            <person name="Perotto S."/>
            <person name="Peter M."/>
            <person name="Pfister S."/>
            <person name="Riley R."/>
            <person name="Sitrit Y."/>
            <person name="Stielow J.B."/>
            <person name="Szollosi G."/>
            <person name="Zifcakova L."/>
            <person name="Stursova M."/>
            <person name="Spatafora J.W."/>
            <person name="Tedersoo L."/>
            <person name="Vaario L.M."/>
            <person name="Yamada A."/>
            <person name="Yan M."/>
            <person name="Wang P."/>
            <person name="Xu J."/>
            <person name="Bruns T."/>
            <person name="Baldrian P."/>
            <person name="Vilgalys R."/>
            <person name="Dunand C."/>
            <person name="Henrissat B."/>
            <person name="Grigoriev I.V."/>
            <person name="Hibbett D."/>
            <person name="Nagy L.G."/>
            <person name="Martin F.M."/>
        </authorList>
    </citation>
    <scope>NUCLEOTIDE SEQUENCE</scope>
    <source>
        <strain evidence="2">UH-Tt-Lm1</strain>
    </source>
</reference>
<evidence type="ECO:0000256" key="1">
    <source>
        <dbReference type="SAM" id="MobiDB-lite"/>
    </source>
</evidence>
<name>A0A9P6HB92_9AGAM</name>
<feature type="compositionally biased region" description="Low complexity" evidence="1">
    <location>
        <begin position="15"/>
        <end position="33"/>
    </location>
</feature>
<keyword evidence="3" id="KW-1185">Reference proteome</keyword>
<protein>
    <submittedName>
        <fullName evidence="2">Uncharacterized protein</fullName>
    </submittedName>
</protein>
<evidence type="ECO:0000313" key="3">
    <source>
        <dbReference type="Proteomes" id="UP000736335"/>
    </source>
</evidence>
<dbReference type="AlphaFoldDB" id="A0A9P6HB92"/>
<comment type="caution">
    <text evidence="2">The sequence shown here is derived from an EMBL/GenBank/DDBJ whole genome shotgun (WGS) entry which is preliminary data.</text>
</comment>
<accession>A0A9P6HB92</accession>
<sequence length="184" mass="20589">MDLKLIVNQPWEVLPSATPHASPTASTSTATSTGNPDFRDTDFRKPVLVPVKKLYLDSEQKEAIQSLYIDGREYRARFNATTSSQASAEQVLRTNGLSQANQTQNKLQSCWLTAWSSTWGSKKGSKKRSLFQCSSGYNTAARQARDKHVTWNRTSGQVERIIGYFEHSEKCEAAAVIRSVLRET</sequence>
<evidence type="ECO:0000313" key="2">
    <source>
        <dbReference type="EMBL" id="KAF9782993.1"/>
    </source>
</evidence>